<keyword evidence="8" id="KW-1185">Reference proteome</keyword>
<sequence>MLLLSTIAKQLKNWRLGFCILTALVSNIANANSLDQEIIQLSQNQQATQQGKELFDTVCAACHAKNLTGGAGFNLKDEEWVHGAQPSDILNNVKQGFGNAGMPGFGAMFKDEQLKQIVAYVLSKREGFEQLNYKIYHANVDKKVKVTKYQHNKSDLPAKTGIAHNNLADFSIAEVPNYVIEYTGTLHAPLDQDTVLFAMIGKRQRLEVEIDGQPVDPSKEIWMQFQWPLKRGKQQLTLRYYQINIRKNLQPDAKLFVANQAGTQKLFGISPSGKSFLNQATVIVKAEQQPEVVRKKILDLPSHSIAVGYPNKVNYAFNAKSCSIVGVWTGELLNIGPNIEGRGRDGSLIPGEWKFKQPQKMAPQNDNNCRLSKYNRQGNPTFYFTLGEAKYSLSAETTNNKTLTFTYTLLQGEHSNLQWQLPNSNKVSISAVNATIKNNQLIILKNTPSWQVSVKLEG</sequence>
<evidence type="ECO:0000256" key="4">
    <source>
        <dbReference type="PROSITE-ProRule" id="PRU00433"/>
    </source>
</evidence>
<dbReference type="PANTHER" id="PTHR35008">
    <property type="entry name" value="BLL4482 PROTEIN-RELATED"/>
    <property type="match status" value="1"/>
</dbReference>
<dbReference type="RefSeq" id="WP_108601967.1">
    <property type="nucleotide sequence ID" value="NZ_CP026604.1"/>
</dbReference>
<dbReference type="InterPro" id="IPR051459">
    <property type="entry name" value="Cytochrome_c-type_DH"/>
</dbReference>
<organism evidence="7 8">
    <name type="scientific">Saccharobesus litoralis</name>
    <dbReference type="NCBI Taxonomy" id="2172099"/>
    <lineage>
        <taxon>Bacteria</taxon>
        <taxon>Pseudomonadati</taxon>
        <taxon>Pseudomonadota</taxon>
        <taxon>Gammaproteobacteria</taxon>
        <taxon>Alteromonadales</taxon>
        <taxon>Alteromonadaceae</taxon>
        <taxon>Saccharobesus</taxon>
    </lineage>
</organism>
<accession>A0A2S0VNV6</accession>
<dbReference type="SUPFAM" id="SSF46626">
    <property type="entry name" value="Cytochrome c"/>
    <property type="match status" value="1"/>
</dbReference>
<evidence type="ECO:0000256" key="5">
    <source>
        <dbReference type="SAM" id="SignalP"/>
    </source>
</evidence>
<evidence type="ECO:0000256" key="2">
    <source>
        <dbReference type="ARBA" id="ARBA00022723"/>
    </source>
</evidence>
<evidence type="ECO:0000256" key="3">
    <source>
        <dbReference type="ARBA" id="ARBA00023004"/>
    </source>
</evidence>
<dbReference type="InterPro" id="IPR009056">
    <property type="entry name" value="Cyt_c-like_dom"/>
</dbReference>
<keyword evidence="5" id="KW-0732">Signal</keyword>
<keyword evidence="3 4" id="KW-0408">Iron</keyword>
<dbReference type="EMBL" id="CP026604">
    <property type="protein sequence ID" value="AWB65894.1"/>
    <property type="molecule type" value="Genomic_DNA"/>
</dbReference>
<feature type="chain" id="PRO_5015509270" description="Cytochrome c domain-containing protein" evidence="5">
    <location>
        <begin position="32"/>
        <end position="458"/>
    </location>
</feature>
<proteinExistence type="predicted"/>
<dbReference type="GO" id="GO:0020037">
    <property type="term" value="F:heme binding"/>
    <property type="evidence" value="ECO:0007669"/>
    <property type="project" value="InterPro"/>
</dbReference>
<keyword evidence="1 4" id="KW-0349">Heme</keyword>
<dbReference type="PROSITE" id="PS51007">
    <property type="entry name" value="CYTC"/>
    <property type="match status" value="1"/>
</dbReference>
<protein>
    <recommendedName>
        <fullName evidence="6">Cytochrome c domain-containing protein</fullName>
    </recommendedName>
</protein>
<feature type="domain" description="Cytochrome c" evidence="6">
    <location>
        <begin position="46"/>
        <end position="125"/>
    </location>
</feature>
<evidence type="ECO:0000259" key="6">
    <source>
        <dbReference type="PROSITE" id="PS51007"/>
    </source>
</evidence>
<dbReference type="AlphaFoldDB" id="A0A2S0VNV6"/>
<evidence type="ECO:0000256" key="1">
    <source>
        <dbReference type="ARBA" id="ARBA00022617"/>
    </source>
</evidence>
<dbReference type="InterPro" id="IPR036909">
    <property type="entry name" value="Cyt_c-like_dom_sf"/>
</dbReference>
<dbReference type="GO" id="GO:0046872">
    <property type="term" value="F:metal ion binding"/>
    <property type="evidence" value="ECO:0007669"/>
    <property type="project" value="UniProtKB-KW"/>
</dbReference>
<dbReference type="GO" id="GO:0009055">
    <property type="term" value="F:electron transfer activity"/>
    <property type="evidence" value="ECO:0007669"/>
    <property type="project" value="InterPro"/>
</dbReference>
<dbReference type="Gene3D" id="1.10.760.10">
    <property type="entry name" value="Cytochrome c-like domain"/>
    <property type="match status" value="1"/>
</dbReference>
<name>A0A2S0VNV6_9ALTE</name>
<dbReference type="OrthoDB" id="6336306at2"/>
<evidence type="ECO:0000313" key="8">
    <source>
        <dbReference type="Proteomes" id="UP000244441"/>
    </source>
</evidence>
<keyword evidence="2 4" id="KW-0479">Metal-binding</keyword>
<gene>
    <name evidence="7" type="ORF">C2869_05310</name>
</gene>
<feature type="signal peptide" evidence="5">
    <location>
        <begin position="1"/>
        <end position="31"/>
    </location>
</feature>
<dbReference type="Pfam" id="PF13442">
    <property type="entry name" value="Cytochrome_CBB3"/>
    <property type="match status" value="1"/>
</dbReference>
<dbReference type="Proteomes" id="UP000244441">
    <property type="component" value="Chromosome"/>
</dbReference>
<dbReference type="KEGG" id="cate:C2869_05310"/>
<dbReference type="PANTHER" id="PTHR35008:SF4">
    <property type="entry name" value="BLL4482 PROTEIN"/>
    <property type="match status" value="1"/>
</dbReference>
<evidence type="ECO:0000313" key="7">
    <source>
        <dbReference type="EMBL" id="AWB65894.1"/>
    </source>
</evidence>
<reference evidence="7 8" key="1">
    <citation type="submission" date="2018-01" db="EMBL/GenBank/DDBJ databases">
        <title>Genome sequence of a Cantenovulum-like bacteria.</title>
        <authorList>
            <person name="Tan W.R."/>
            <person name="Lau N.-S."/>
            <person name="Go F."/>
            <person name="Amirul A.-A.A."/>
        </authorList>
    </citation>
    <scope>NUCLEOTIDE SEQUENCE [LARGE SCALE GENOMIC DNA]</scope>
    <source>
        <strain evidence="7 8">CCB-QB4</strain>
    </source>
</reference>